<keyword evidence="4" id="KW-0133">Cell shape</keyword>
<dbReference type="PANTHER" id="PTHR47019:SF1">
    <property type="entry name" value="LIPID II FLIPPASE MURJ"/>
    <property type="match status" value="1"/>
</dbReference>
<feature type="transmembrane region" description="Helical" evidence="8">
    <location>
        <begin position="422"/>
        <end position="442"/>
    </location>
</feature>
<accession>A0A4S4FI11</accession>
<gene>
    <name evidence="9" type="primary">murJ</name>
    <name evidence="9" type="ORF">E6C64_12305</name>
</gene>
<evidence type="ECO:0000256" key="5">
    <source>
        <dbReference type="ARBA" id="ARBA00022984"/>
    </source>
</evidence>
<comment type="subcellular location">
    <subcellularLocation>
        <location evidence="1">Cell membrane</location>
        <topology evidence="1">Multi-pass membrane protein</topology>
    </subcellularLocation>
</comment>
<evidence type="ECO:0000256" key="3">
    <source>
        <dbReference type="ARBA" id="ARBA00022692"/>
    </source>
</evidence>
<dbReference type="PANTHER" id="PTHR47019">
    <property type="entry name" value="LIPID II FLIPPASE MURJ"/>
    <property type="match status" value="1"/>
</dbReference>
<keyword evidence="6 8" id="KW-1133">Transmembrane helix</keyword>
<feature type="transmembrane region" description="Helical" evidence="8">
    <location>
        <begin position="486"/>
        <end position="510"/>
    </location>
</feature>
<protein>
    <submittedName>
        <fullName evidence="9">Murein biosynthesis integral membrane protein MurJ</fullName>
    </submittedName>
</protein>
<dbReference type="GO" id="GO:0015648">
    <property type="term" value="F:lipid-linked peptidoglycan transporter activity"/>
    <property type="evidence" value="ECO:0007669"/>
    <property type="project" value="TreeGrafter"/>
</dbReference>
<feature type="transmembrane region" description="Helical" evidence="8">
    <location>
        <begin position="359"/>
        <end position="380"/>
    </location>
</feature>
<proteinExistence type="predicted"/>
<dbReference type="Proteomes" id="UP000309133">
    <property type="component" value="Unassembled WGS sequence"/>
</dbReference>
<evidence type="ECO:0000256" key="6">
    <source>
        <dbReference type="ARBA" id="ARBA00022989"/>
    </source>
</evidence>
<dbReference type="AlphaFoldDB" id="A0A4S4FI11"/>
<dbReference type="GO" id="GO:0034204">
    <property type="term" value="P:lipid translocation"/>
    <property type="evidence" value="ECO:0007669"/>
    <property type="project" value="TreeGrafter"/>
</dbReference>
<evidence type="ECO:0000256" key="4">
    <source>
        <dbReference type="ARBA" id="ARBA00022960"/>
    </source>
</evidence>
<name>A0A4S4FI11_9MICO</name>
<comment type="caution">
    <text evidence="9">The sequence shown here is derived from an EMBL/GenBank/DDBJ whole genome shotgun (WGS) entry which is preliminary data.</text>
</comment>
<feature type="transmembrane region" description="Helical" evidence="8">
    <location>
        <begin position="324"/>
        <end position="347"/>
    </location>
</feature>
<dbReference type="EMBL" id="SSSM01000005">
    <property type="protein sequence ID" value="THG29474.1"/>
    <property type="molecule type" value="Genomic_DNA"/>
</dbReference>
<dbReference type="OrthoDB" id="9786339at2"/>
<dbReference type="GO" id="GO:0009252">
    <property type="term" value="P:peptidoglycan biosynthetic process"/>
    <property type="evidence" value="ECO:0007669"/>
    <property type="project" value="UniProtKB-KW"/>
</dbReference>
<sequence length="536" mass="54718">MSSLGRSSALLASGTLVSRVLGFAKAIVLAQAIGVVGSGSADAFSVSTIVPASIYAIIGGGLLSAVLVPQIVRASRGPDGGGAYVNKLVTLALIGFAAIGALATLSAPLLVDLFTSVDVPAANVRLATAFAYWSLPQIFFLGLYALLGEVLNARKSFGPFTWAPVLNNVIGIASIGVFMAVYGADPDRAPGDWSPAMIALLAGGASLGIATQAIVLFAFWRRVGLSYRPDFGWRGVGLGSAARAAGWTLGMLVAGQVAGVIETNVSLIATGRGASAATMATSWLIFMLPHSIITVSIVTALYTTMSEHASRGDLTALRGDLSTALRAVALALTLAAAVLIVCAGPFARVFTGDFGDVQQMAAVIVAYLVGLVPFSLLFVVQRVFYSLGDTRTPFVFTIVQVVLVIGGVLACSLLPVDRIAMGIASVVSAAGAVQLVIASILLRRKVAADPAPIARSLLLDLAAAVPAGVAGYLVGLMLGAFRADGFAMSGGAAAILTMAVLGAVMSVVYLGALRLLRSPDLAAITAILGRRFGRRA</sequence>
<dbReference type="GO" id="GO:0005886">
    <property type="term" value="C:plasma membrane"/>
    <property type="evidence" value="ECO:0007669"/>
    <property type="project" value="UniProtKB-SubCell"/>
</dbReference>
<keyword evidence="5" id="KW-0573">Peptidoglycan synthesis</keyword>
<dbReference type="InterPro" id="IPR051050">
    <property type="entry name" value="Lipid_II_flippase_MurJ/MviN"/>
</dbReference>
<feature type="transmembrane region" description="Helical" evidence="8">
    <location>
        <begin position="392"/>
        <end position="416"/>
    </location>
</feature>
<keyword evidence="10" id="KW-1185">Reference proteome</keyword>
<organism evidence="9 10">
    <name type="scientific">Naasia lichenicola</name>
    <dbReference type="NCBI Taxonomy" id="2565933"/>
    <lineage>
        <taxon>Bacteria</taxon>
        <taxon>Bacillati</taxon>
        <taxon>Actinomycetota</taxon>
        <taxon>Actinomycetes</taxon>
        <taxon>Micrococcales</taxon>
        <taxon>Microbacteriaceae</taxon>
        <taxon>Naasia</taxon>
    </lineage>
</organism>
<dbReference type="NCBIfam" id="TIGR01695">
    <property type="entry name" value="murJ_mviN"/>
    <property type="match status" value="1"/>
</dbReference>
<dbReference type="Pfam" id="PF03023">
    <property type="entry name" value="MurJ"/>
    <property type="match status" value="1"/>
</dbReference>
<feature type="transmembrane region" description="Helical" evidence="8">
    <location>
        <begin position="46"/>
        <end position="68"/>
    </location>
</feature>
<feature type="transmembrane region" description="Helical" evidence="8">
    <location>
        <begin position="281"/>
        <end position="303"/>
    </location>
</feature>
<keyword evidence="2" id="KW-1003">Cell membrane</keyword>
<evidence type="ECO:0000313" key="9">
    <source>
        <dbReference type="EMBL" id="THG29474.1"/>
    </source>
</evidence>
<evidence type="ECO:0000256" key="1">
    <source>
        <dbReference type="ARBA" id="ARBA00004651"/>
    </source>
</evidence>
<evidence type="ECO:0000313" key="10">
    <source>
        <dbReference type="Proteomes" id="UP000309133"/>
    </source>
</evidence>
<feature type="transmembrane region" description="Helical" evidence="8">
    <location>
        <begin position="454"/>
        <end position="474"/>
    </location>
</feature>
<reference evidence="9 10" key="1">
    <citation type="submission" date="2019-04" db="EMBL/GenBank/DDBJ databases">
        <authorList>
            <person name="Jiang L."/>
        </authorList>
    </citation>
    <scope>NUCLEOTIDE SEQUENCE [LARGE SCALE GENOMIC DNA]</scope>
    <source>
        <strain evidence="9 10">YIM 131853</strain>
    </source>
</reference>
<evidence type="ECO:0000256" key="7">
    <source>
        <dbReference type="ARBA" id="ARBA00023136"/>
    </source>
</evidence>
<feature type="transmembrane region" description="Helical" evidence="8">
    <location>
        <begin position="165"/>
        <end position="184"/>
    </location>
</feature>
<dbReference type="InterPro" id="IPR004268">
    <property type="entry name" value="MurJ"/>
</dbReference>
<feature type="transmembrane region" description="Helical" evidence="8">
    <location>
        <begin position="196"/>
        <end position="220"/>
    </location>
</feature>
<keyword evidence="3 8" id="KW-0812">Transmembrane</keyword>
<feature type="transmembrane region" description="Helical" evidence="8">
    <location>
        <begin position="241"/>
        <end position="261"/>
    </location>
</feature>
<dbReference type="GO" id="GO:0008360">
    <property type="term" value="P:regulation of cell shape"/>
    <property type="evidence" value="ECO:0007669"/>
    <property type="project" value="UniProtKB-KW"/>
</dbReference>
<keyword evidence="7 8" id="KW-0472">Membrane</keyword>
<dbReference type="PRINTS" id="PR01806">
    <property type="entry name" value="VIRFACTRMVIN"/>
</dbReference>
<feature type="transmembrane region" description="Helical" evidence="8">
    <location>
        <begin position="88"/>
        <end position="110"/>
    </location>
</feature>
<feature type="transmembrane region" description="Helical" evidence="8">
    <location>
        <begin position="130"/>
        <end position="153"/>
    </location>
</feature>
<dbReference type="RefSeq" id="WP_136427803.1">
    <property type="nucleotide sequence ID" value="NZ_SSSM01000005.1"/>
</dbReference>
<evidence type="ECO:0000256" key="2">
    <source>
        <dbReference type="ARBA" id="ARBA00022475"/>
    </source>
</evidence>
<evidence type="ECO:0000256" key="8">
    <source>
        <dbReference type="SAM" id="Phobius"/>
    </source>
</evidence>